<evidence type="ECO:0000313" key="2">
    <source>
        <dbReference type="EMBL" id="KAL1635527.1"/>
    </source>
</evidence>
<keyword evidence="1" id="KW-0472">Membrane</keyword>
<keyword evidence="1" id="KW-1133">Transmembrane helix</keyword>
<protein>
    <submittedName>
        <fullName evidence="2">Uncharacterized protein</fullName>
    </submittedName>
</protein>
<gene>
    <name evidence="2" type="ORF">SLS56_001578</name>
</gene>
<sequence>MLSSSILHPFLEAILLWRWSAPLPLLRRPPSLPSAPFVFAFLGALALGLLILQFLVPVAVAGCRTVKAVLDEDANAHLLPPGPPLELSPLPVRRYAYVLASPTTVLPPALKVRSSWPPGVPRGKVCHYRVRIPPPSPWKPGRGILKRPRPAGAVPRRAKSVVWNEEVRIAMVDKWIPQGLHYWGARYAACIEELQTRPPTLRPLPPMDAEGDVEMLE</sequence>
<proteinExistence type="predicted"/>
<accession>A0ABR3T835</accession>
<keyword evidence="3" id="KW-1185">Reference proteome</keyword>
<dbReference type="Proteomes" id="UP001521116">
    <property type="component" value="Unassembled WGS sequence"/>
</dbReference>
<keyword evidence="1" id="KW-0812">Transmembrane</keyword>
<organism evidence="2 3">
    <name type="scientific">Neofusicoccum ribis</name>
    <dbReference type="NCBI Taxonomy" id="45134"/>
    <lineage>
        <taxon>Eukaryota</taxon>
        <taxon>Fungi</taxon>
        <taxon>Dikarya</taxon>
        <taxon>Ascomycota</taxon>
        <taxon>Pezizomycotina</taxon>
        <taxon>Dothideomycetes</taxon>
        <taxon>Dothideomycetes incertae sedis</taxon>
        <taxon>Botryosphaeriales</taxon>
        <taxon>Botryosphaeriaceae</taxon>
        <taxon>Neofusicoccum</taxon>
    </lineage>
</organism>
<feature type="transmembrane region" description="Helical" evidence="1">
    <location>
        <begin position="38"/>
        <end position="60"/>
    </location>
</feature>
<name>A0ABR3T835_9PEZI</name>
<evidence type="ECO:0000256" key="1">
    <source>
        <dbReference type="SAM" id="Phobius"/>
    </source>
</evidence>
<evidence type="ECO:0000313" key="3">
    <source>
        <dbReference type="Proteomes" id="UP001521116"/>
    </source>
</evidence>
<dbReference type="EMBL" id="JAJVDC020000010">
    <property type="protein sequence ID" value="KAL1635527.1"/>
    <property type="molecule type" value="Genomic_DNA"/>
</dbReference>
<reference evidence="2 3" key="1">
    <citation type="submission" date="2024-02" db="EMBL/GenBank/DDBJ databases">
        <title>De novo assembly and annotation of 12 fungi associated with fruit tree decline syndrome in Ontario, Canada.</title>
        <authorList>
            <person name="Sulman M."/>
            <person name="Ellouze W."/>
            <person name="Ilyukhin E."/>
        </authorList>
    </citation>
    <scope>NUCLEOTIDE SEQUENCE [LARGE SCALE GENOMIC DNA]</scope>
    <source>
        <strain evidence="2 3">M1-105</strain>
    </source>
</reference>
<comment type="caution">
    <text evidence="2">The sequence shown here is derived from an EMBL/GenBank/DDBJ whole genome shotgun (WGS) entry which is preliminary data.</text>
</comment>